<evidence type="ECO:0000313" key="1">
    <source>
        <dbReference type="EMBL" id="QJD94880.1"/>
    </source>
</evidence>
<protein>
    <submittedName>
        <fullName evidence="1">Uncharacterized protein</fullName>
    </submittedName>
</protein>
<dbReference type="AlphaFoldDB" id="A0A7L5DUV1"/>
<proteinExistence type="predicted"/>
<accession>A0A7L5DUV1</accession>
<sequence length="52" mass="5545">MQNASFVINGAKGIQTQGQLITLQNDHLDEVNLLTVPMAVSPKGEPLKLTGN</sequence>
<dbReference type="RefSeq" id="WP_169605897.1">
    <property type="nucleotide sequence ID" value="NZ_CP051682.1"/>
</dbReference>
<gene>
    <name evidence="1" type="ORF">HH214_02790</name>
</gene>
<organism evidence="1 2">
    <name type="scientific">Mucilaginibacter robiniae</name>
    <dbReference type="NCBI Taxonomy" id="2728022"/>
    <lineage>
        <taxon>Bacteria</taxon>
        <taxon>Pseudomonadati</taxon>
        <taxon>Bacteroidota</taxon>
        <taxon>Sphingobacteriia</taxon>
        <taxon>Sphingobacteriales</taxon>
        <taxon>Sphingobacteriaceae</taxon>
        <taxon>Mucilaginibacter</taxon>
    </lineage>
</organism>
<dbReference type="EMBL" id="CP051682">
    <property type="protein sequence ID" value="QJD94880.1"/>
    <property type="molecule type" value="Genomic_DNA"/>
</dbReference>
<evidence type="ECO:0000313" key="2">
    <source>
        <dbReference type="Proteomes" id="UP000503278"/>
    </source>
</evidence>
<dbReference type="KEGG" id="mrob:HH214_02790"/>
<name>A0A7L5DUV1_9SPHI</name>
<reference evidence="1 2" key="1">
    <citation type="submission" date="2020-04" db="EMBL/GenBank/DDBJ databases">
        <title>Genome sequencing of novel species.</title>
        <authorList>
            <person name="Heo J."/>
            <person name="Kim S.-J."/>
            <person name="Kim J.-S."/>
            <person name="Hong S.-B."/>
            <person name="Kwon S.-W."/>
        </authorList>
    </citation>
    <scope>NUCLEOTIDE SEQUENCE [LARGE SCALE GENOMIC DNA]</scope>
    <source>
        <strain evidence="1 2">F39-2</strain>
    </source>
</reference>
<dbReference type="Proteomes" id="UP000503278">
    <property type="component" value="Chromosome"/>
</dbReference>
<keyword evidence="2" id="KW-1185">Reference proteome</keyword>